<reference evidence="7 8" key="1">
    <citation type="submission" date="2019-02" db="EMBL/GenBank/DDBJ databases">
        <title>Deep-cultivation of Planctomycetes and their phenomic and genomic characterization uncovers novel biology.</title>
        <authorList>
            <person name="Wiegand S."/>
            <person name="Jogler M."/>
            <person name="Boedeker C."/>
            <person name="Pinto D."/>
            <person name="Vollmers J."/>
            <person name="Rivas-Marin E."/>
            <person name="Kohn T."/>
            <person name="Peeters S.H."/>
            <person name="Heuer A."/>
            <person name="Rast P."/>
            <person name="Oberbeckmann S."/>
            <person name="Bunk B."/>
            <person name="Jeske O."/>
            <person name="Meyerdierks A."/>
            <person name="Storesund J.E."/>
            <person name="Kallscheuer N."/>
            <person name="Luecker S."/>
            <person name="Lage O.M."/>
            <person name="Pohl T."/>
            <person name="Merkel B.J."/>
            <person name="Hornburger P."/>
            <person name="Mueller R.-W."/>
            <person name="Bruemmer F."/>
            <person name="Labrenz M."/>
            <person name="Spormann A.M."/>
            <person name="Op den Camp H."/>
            <person name="Overmann J."/>
            <person name="Amann R."/>
            <person name="Jetten M.S.M."/>
            <person name="Mascher T."/>
            <person name="Medema M.H."/>
            <person name="Devos D.P."/>
            <person name="Kaster A.-K."/>
            <person name="Ovreas L."/>
            <person name="Rohde M."/>
            <person name="Galperin M.Y."/>
            <person name="Jogler C."/>
        </authorList>
    </citation>
    <scope>NUCLEOTIDE SEQUENCE [LARGE SCALE GENOMIC DNA]</scope>
    <source>
        <strain evidence="7 8">ElP</strain>
    </source>
</reference>
<name>A0A518GVD2_9BACT</name>
<evidence type="ECO:0000256" key="1">
    <source>
        <dbReference type="ARBA" id="ARBA00022645"/>
    </source>
</evidence>
<sequence length="524" mass="57341">MRRFLLPWIGILLLHQPPPVASQGSPDPASGGTVAEDEKTPASEGPGAGEEEEEPEIEPTVTHHTLELDGRTLIYTATVGTLPIKDERGEETGEVFYVAYTLDGVEDRESRPLMFSFNGGPGSSSVWLHLGALGPKRVPMPDDATIPAPPYRLVPNEQTWLTEADLVFVDPIGTGFSRAAEPEKEGGFFNLRGDIASVGEFIRLFITRNRRWTSPLFVVGESYGTTRAAGLSEYLVDRGIALNGVILVSSVLNFQTVRFGDGNDLPYILFLPTYAATARFHGRLPEASQDLPLAEFLDEVEAWASGPYARALQMGDLLSDRERADVLDRLAGYTGLSPEYLEDAGLRIEIQRFCKELLRDRGRTVGRLDSRFKGIDASPAGDTPSFDPSMAAIRPPYTSTLNQYLNADLGYESDVPYYILGEGVRGWDYGVSGAGGYADTASALRDALAKNPHMKILVASGYYDLATPYAATEYTLSHMGLDPELRDNFRVEEYESGHMMYIHEPSLEALKGHVSSFIGEADGL</sequence>
<dbReference type="RefSeq" id="WP_145266694.1">
    <property type="nucleotide sequence ID" value="NZ_CP036426.1"/>
</dbReference>
<dbReference type="InterPro" id="IPR029058">
    <property type="entry name" value="AB_hydrolase_fold"/>
</dbReference>
<accession>A0A518GVD2</accession>
<dbReference type="EMBL" id="CP036426">
    <property type="protein sequence ID" value="QDV32534.1"/>
    <property type="molecule type" value="Genomic_DNA"/>
</dbReference>
<evidence type="ECO:0000256" key="6">
    <source>
        <dbReference type="SAM" id="MobiDB-lite"/>
    </source>
</evidence>
<evidence type="ECO:0000313" key="7">
    <source>
        <dbReference type="EMBL" id="QDV32534.1"/>
    </source>
</evidence>
<dbReference type="PANTHER" id="PTHR11802:SF3">
    <property type="entry name" value="RETINOID-INDUCIBLE SERINE CARBOXYPEPTIDASE"/>
    <property type="match status" value="1"/>
</dbReference>
<evidence type="ECO:0000313" key="8">
    <source>
        <dbReference type="Proteomes" id="UP000317835"/>
    </source>
</evidence>
<dbReference type="SUPFAM" id="SSF53474">
    <property type="entry name" value="alpha/beta-Hydrolases"/>
    <property type="match status" value="1"/>
</dbReference>
<keyword evidence="2" id="KW-0645">Protease</keyword>
<proteinExistence type="predicted"/>
<evidence type="ECO:0000256" key="5">
    <source>
        <dbReference type="ARBA" id="ARBA00023180"/>
    </source>
</evidence>
<keyword evidence="8" id="KW-1185">Reference proteome</keyword>
<dbReference type="Gene3D" id="3.40.50.1820">
    <property type="entry name" value="alpha/beta hydrolase"/>
    <property type="match status" value="1"/>
</dbReference>
<dbReference type="GO" id="GO:0006508">
    <property type="term" value="P:proteolysis"/>
    <property type="evidence" value="ECO:0007669"/>
    <property type="project" value="UniProtKB-KW"/>
</dbReference>
<dbReference type="KEGG" id="tpla:ElP_03680"/>
<evidence type="ECO:0000256" key="3">
    <source>
        <dbReference type="ARBA" id="ARBA00022729"/>
    </source>
</evidence>
<feature type="region of interest" description="Disordered" evidence="6">
    <location>
        <begin position="16"/>
        <end position="65"/>
    </location>
</feature>
<dbReference type="InterPro" id="IPR001563">
    <property type="entry name" value="Peptidase_S10"/>
</dbReference>
<keyword evidence="3" id="KW-0732">Signal</keyword>
<dbReference type="Pfam" id="PF00450">
    <property type="entry name" value="Peptidase_S10"/>
    <property type="match status" value="1"/>
</dbReference>
<dbReference type="GO" id="GO:0004185">
    <property type="term" value="F:serine-type carboxypeptidase activity"/>
    <property type="evidence" value="ECO:0007669"/>
    <property type="project" value="InterPro"/>
</dbReference>
<keyword evidence="1 7" id="KW-0121">Carboxypeptidase</keyword>
<evidence type="ECO:0000256" key="2">
    <source>
        <dbReference type="ARBA" id="ARBA00022670"/>
    </source>
</evidence>
<keyword evidence="5" id="KW-0325">Glycoprotein</keyword>
<dbReference type="AlphaFoldDB" id="A0A518GVD2"/>
<dbReference type="PANTHER" id="PTHR11802">
    <property type="entry name" value="SERINE PROTEASE FAMILY S10 SERINE CARBOXYPEPTIDASE"/>
    <property type="match status" value="1"/>
</dbReference>
<gene>
    <name evidence="7" type="ORF">ElP_03680</name>
</gene>
<dbReference type="OrthoDB" id="9770107at2"/>
<dbReference type="Proteomes" id="UP000317835">
    <property type="component" value="Chromosome"/>
</dbReference>
<evidence type="ECO:0000256" key="4">
    <source>
        <dbReference type="ARBA" id="ARBA00022801"/>
    </source>
</evidence>
<protein>
    <submittedName>
        <fullName evidence="7">Serine carboxypeptidase</fullName>
    </submittedName>
</protein>
<keyword evidence="4" id="KW-0378">Hydrolase</keyword>
<organism evidence="7 8">
    <name type="scientific">Tautonia plasticadhaerens</name>
    <dbReference type="NCBI Taxonomy" id="2527974"/>
    <lineage>
        <taxon>Bacteria</taxon>
        <taxon>Pseudomonadati</taxon>
        <taxon>Planctomycetota</taxon>
        <taxon>Planctomycetia</taxon>
        <taxon>Isosphaerales</taxon>
        <taxon>Isosphaeraceae</taxon>
        <taxon>Tautonia</taxon>
    </lineage>
</organism>